<gene>
    <name evidence="1" type="ORF">SGN30_31085</name>
</gene>
<dbReference type="EMBL" id="JAWWMZ010000022">
    <property type="protein sequence ID" value="MDX4957887.1"/>
    <property type="molecule type" value="Genomic_DNA"/>
</dbReference>
<evidence type="ECO:0000313" key="2">
    <source>
        <dbReference type="Proteomes" id="UP001287445"/>
    </source>
</evidence>
<dbReference type="RefSeq" id="WP_319076953.1">
    <property type="nucleotide sequence ID" value="NZ_JAWWMZ010000022.1"/>
</dbReference>
<dbReference type="Pfam" id="PF06892">
    <property type="entry name" value="Phage_CP76"/>
    <property type="match status" value="1"/>
</dbReference>
<name>A0AAJ2VDS2_DELAC</name>
<dbReference type="InterPro" id="IPR009679">
    <property type="entry name" value="Phage_186_CII-like"/>
</dbReference>
<dbReference type="GO" id="GO:0003677">
    <property type="term" value="F:DNA binding"/>
    <property type="evidence" value="ECO:0007669"/>
    <property type="project" value="InterPro"/>
</dbReference>
<proteinExistence type="predicted"/>
<sequence length="152" mass="16530">MMWIDALRTAVNQYPGGRPAVALRLCKSDEVLRKELANTSSTHKLGLSDTQQIVEMLSEQGIDCSGFKSAVDAACVSPATVASACLHMLAADSSKEMADVVSEVAMSLSDQHMSDNDRRRVDREIQQAIEKLTALRAAVNARHAKDNEGRED</sequence>
<reference evidence="1" key="1">
    <citation type="submission" date="2023-11" db="EMBL/GenBank/DDBJ databases">
        <title>Identification and selenium tolerance of Delftia acidovorans R3-25.</title>
        <authorList>
            <person name="Zhang S."/>
            <person name="Liu Y."/>
            <person name="Guo Y."/>
        </authorList>
    </citation>
    <scope>NUCLEOTIDE SEQUENCE</scope>
    <source>
        <strain evidence="1">R3-25</strain>
    </source>
</reference>
<dbReference type="Proteomes" id="UP001287445">
    <property type="component" value="Unassembled WGS sequence"/>
</dbReference>
<protein>
    <submittedName>
        <fullName evidence="1">Phage regulatory CII family protein</fullName>
    </submittedName>
</protein>
<accession>A0AAJ2VDS2</accession>
<organism evidence="1 2">
    <name type="scientific">Delftia acidovorans</name>
    <name type="common">Pseudomonas acidovorans</name>
    <name type="synonym">Comamonas acidovorans</name>
    <dbReference type="NCBI Taxonomy" id="80866"/>
    <lineage>
        <taxon>Bacteria</taxon>
        <taxon>Pseudomonadati</taxon>
        <taxon>Pseudomonadota</taxon>
        <taxon>Betaproteobacteria</taxon>
        <taxon>Burkholderiales</taxon>
        <taxon>Comamonadaceae</taxon>
        <taxon>Delftia</taxon>
    </lineage>
</organism>
<dbReference type="AlphaFoldDB" id="A0AAJ2VDS2"/>
<evidence type="ECO:0000313" key="1">
    <source>
        <dbReference type="EMBL" id="MDX4957887.1"/>
    </source>
</evidence>
<comment type="caution">
    <text evidence="1">The sequence shown here is derived from an EMBL/GenBank/DDBJ whole genome shotgun (WGS) entry which is preliminary data.</text>
</comment>